<dbReference type="SMART" id="SM00387">
    <property type="entry name" value="HATPase_c"/>
    <property type="match status" value="1"/>
</dbReference>
<keyword evidence="6 18" id="KW-0808">Transferase</keyword>
<dbReference type="Pfam" id="PF06580">
    <property type="entry name" value="His_kinase"/>
    <property type="match status" value="1"/>
</dbReference>
<evidence type="ECO:0000256" key="9">
    <source>
        <dbReference type="ARBA" id="ARBA00022777"/>
    </source>
</evidence>
<feature type="transmembrane region" description="Helical" evidence="15">
    <location>
        <begin position="18"/>
        <end position="37"/>
    </location>
</feature>
<dbReference type="Pfam" id="PF00672">
    <property type="entry name" value="HAMP"/>
    <property type="match status" value="1"/>
</dbReference>
<dbReference type="SMART" id="SM00304">
    <property type="entry name" value="HAMP"/>
    <property type="match status" value="1"/>
</dbReference>
<evidence type="ECO:0000256" key="10">
    <source>
        <dbReference type="ARBA" id="ARBA00022840"/>
    </source>
</evidence>
<feature type="coiled-coil region" evidence="14">
    <location>
        <begin position="355"/>
        <end position="389"/>
    </location>
</feature>
<dbReference type="PROSITE" id="PS50885">
    <property type="entry name" value="HAMP"/>
    <property type="match status" value="1"/>
</dbReference>
<evidence type="ECO:0000256" key="4">
    <source>
        <dbReference type="ARBA" id="ARBA00022475"/>
    </source>
</evidence>
<protein>
    <recommendedName>
        <fullName evidence="3">histidine kinase</fullName>
        <ecNumber evidence="3">2.7.13.3</ecNumber>
    </recommendedName>
</protein>
<evidence type="ECO:0000256" key="1">
    <source>
        <dbReference type="ARBA" id="ARBA00000085"/>
    </source>
</evidence>
<dbReference type="GO" id="GO:0004673">
    <property type="term" value="F:protein histidine kinase activity"/>
    <property type="evidence" value="ECO:0007669"/>
    <property type="project" value="UniProtKB-EC"/>
</dbReference>
<dbReference type="InterPro" id="IPR010559">
    <property type="entry name" value="Sig_transdc_His_kin_internal"/>
</dbReference>
<dbReference type="Pfam" id="PF02743">
    <property type="entry name" value="dCache_1"/>
    <property type="match status" value="1"/>
</dbReference>
<dbReference type="InterPro" id="IPR003660">
    <property type="entry name" value="HAMP_dom"/>
</dbReference>
<evidence type="ECO:0000313" key="18">
    <source>
        <dbReference type="EMBL" id="UQZ87514.1"/>
    </source>
</evidence>
<keyword evidence="19" id="KW-1185">Reference proteome</keyword>
<dbReference type="InterPro" id="IPR036890">
    <property type="entry name" value="HATPase_C_sf"/>
</dbReference>
<dbReference type="PANTHER" id="PTHR34220:SF7">
    <property type="entry name" value="SENSOR HISTIDINE KINASE YPDA"/>
    <property type="match status" value="1"/>
</dbReference>
<keyword evidence="14" id="KW-0175">Coiled coil</keyword>
<reference evidence="18" key="1">
    <citation type="submission" date="2018-02" db="EMBL/GenBank/DDBJ databases">
        <authorList>
            <person name="Kim S.-K."/>
            <person name="Jung H.-I."/>
            <person name="Lee S.-W."/>
        </authorList>
    </citation>
    <scope>NUCLEOTIDE SEQUENCE</scope>
    <source>
        <strain evidence="18">SK3146</strain>
    </source>
</reference>
<dbReference type="PROSITE" id="PS50109">
    <property type="entry name" value="HIS_KIN"/>
    <property type="match status" value="1"/>
</dbReference>
<feature type="domain" description="Histidine kinase" evidence="16">
    <location>
        <begin position="474"/>
        <end position="584"/>
    </location>
</feature>
<dbReference type="InterPro" id="IPR005467">
    <property type="entry name" value="His_kinase_dom"/>
</dbReference>
<keyword evidence="8" id="KW-0547">Nucleotide-binding</keyword>
<evidence type="ECO:0000256" key="8">
    <source>
        <dbReference type="ARBA" id="ARBA00022741"/>
    </source>
</evidence>
<gene>
    <name evidence="18" type="primary">ypdA_22</name>
    <name evidence="18" type="ORF">SK3146_06816</name>
</gene>
<keyword evidence="10" id="KW-0067">ATP-binding</keyword>
<dbReference type="Gene3D" id="6.10.340.10">
    <property type="match status" value="1"/>
</dbReference>
<dbReference type="InterPro" id="IPR033479">
    <property type="entry name" value="dCache_1"/>
</dbReference>
<dbReference type="SUPFAM" id="SSF158472">
    <property type="entry name" value="HAMP domain-like"/>
    <property type="match status" value="1"/>
</dbReference>
<evidence type="ECO:0000256" key="2">
    <source>
        <dbReference type="ARBA" id="ARBA00004651"/>
    </source>
</evidence>
<evidence type="ECO:0000259" key="16">
    <source>
        <dbReference type="PROSITE" id="PS50109"/>
    </source>
</evidence>
<feature type="domain" description="HAMP" evidence="17">
    <location>
        <begin position="315"/>
        <end position="367"/>
    </location>
</feature>
<keyword evidence="5" id="KW-0597">Phosphoprotein</keyword>
<dbReference type="RefSeq" id="WP_249862970.1">
    <property type="nucleotide sequence ID" value="NZ_CP027059.1"/>
</dbReference>
<keyword evidence="12" id="KW-0902">Two-component regulatory system</keyword>
<comment type="catalytic activity">
    <reaction evidence="1">
        <text>ATP + protein L-histidine = ADP + protein N-phospho-L-histidine.</text>
        <dbReference type="EC" id="2.7.13.3"/>
    </reaction>
</comment>
<evidence type="ECO:0000256" key="13">
    <source>
        <dbReference type="ARBA" id="ARBA00023136"/>
    </source>
</evidence>
<dbReference type="EC" id="2.7.13.3" evidence="3"/>
<dbReference type="PANTHER" id="PTHR34220">
    <property type="entry name" value="SENSOR HISTIDINE KINASE YPDA"/>
    <property type="match status" value="1"/>
</dbReference>
<evidence type="ECO:0000256" key="15">
    <source>
        <dbReference type="SAM" id="Phobius"/>
    </source>
</evidence>
<keyword evidence="11 15" id="KW-1133">Transmembrane helix</keyword>
<dbReference type="InterPro" id="IPR050640">
    <property type="entry name" value="Bact_2-comp_sensor_kinase"/>
</dbReference>
<evidence type="ECO:0000256" key="3">
    <source>
        <dbReference type="ARBA" id="ARBA00012438"/>
    </source>
</evidence>
<keyword evidence="9 18" id="KW-0418">Kinase</keyword>
<keyword evidence="13 15" id="KW-0472">Membrane</keyword>
<proteinExistence type="predicted"/>
<evidence type="ECO:0000256" key="7">
    <source>
        <dbReference type="ARBA" id="ARBA00022692"/>
    </source>
</evidence>
<organism evidence="18 19">
    <name type="scientific">Paenibacillus konkukensis</name>
    <dbReference type="NCBI Taxonomy" id="2020716"/>
    <lineage>
        <taxon>Bacteria</taxon>
        <taxon>Bacillati</taxon>
        <taxon>Bacillota</taxon>
        <taxon>Bacilli</taxon>
        <taxon>Bacillales</taxon>
        <taxon>Paenibacillaceae</taxon>
        <taxon>Paenibacillus</taxon>
    </lineage>
</organism>
<dbReference type="InterPro" id="IPR003594">
    <property type="entry name" value="HATPase_dom"/>
</dbReference>
<dbReference type="EMBL" id="CP027059">
    <property type="protein sequence ID" value="UQZ87514.1"/>
    <property type="molecule type" value="Genomic_DNA"/>
</dbReference>
<evidence type="ECO:0000256" key="5">
    <source>
        <dbReference type="ARBA" id="ARBA00022553"/>
    </source>
</evidence>
<keyword evidence="4" id="KW-1003">Cell membrane</keyword>
<evidence type="ECO:0000256" key="12">
    <source>
        <dbReference type="ARBA" id="ARBA00023012"/>
    </source>
</evidence>
<evidence type="ECO:0000313" key="19">
    <source>
        <dbReference type="Proteomes" id="UP001057134"/>
    </source>
</evidence>
<evidence type="ECO:0000256" key="6">
    <source>
        <dbReference type="ARBA" id="ARBA00022679"/>
    </source>
</evidence>
<name>A0ABY4S157_9BACL</name>
<comment type="subcellular location">
    <subcellularLocation>
        <location evidence="2">Cell membrane</location>
        <topology evidence="2">Multi-pass membrane protein</topology>
    </subcellularLocation>
</comment>
<dbReference type="Proteomes" id="UP001057134">
    <property type="component" value="Chromosome"/>
</dbReference>
<evidence type="ECO:0000256" key="14">
    <source>
        <dbReference type="SAM" id="Coils"/>
    </source>
</evidence>
<dbReference type="SUPFAM" id="SSF55874">
    <property type="entry name" value="ATPase domain of HSP90 chaperone/DNA topoisomerase II/histidine kinase"/>
    <property type="match status" value="1"/>
</dbReference>
<sequence length="587" mass="66688">MRQAIEWFQGWSIATKQFVFLFLVTAVLFFSLATLNLREAEALYRDQVIHDSEVLLTRTADLIESYLDNVNNVLLMLSSNQELFAEGNETQSVQTLRNYAKSNSSLIGALYLIRSDGKVYSNQQAFYDIMGHPHLQQLTELARANTSLISVSGLYNSPLAGPTVAYTKAIVNERNEYLGAAVLEINLNLLYTRIAPLLINSHQTFVMLTKTGQPVYLPGTQDDMLLFQRAVYPPQLTGEFMTRVSDLPFGVSHIQGAKDQLVTLKSAYNRLGWSVVLFIEESYFYQAAQKLHKNFSSAGIVWLLTLLFCTYMMSRYFTSPIRTLVQKMDHLRDFSTTFALSTARKDEIGRLYGSYKAMINRIHFLIKEVKEVEERKKETELKMLQSQIAPHFIYNTLACVSSLAKLNKQQEVVQTIKSLVGLLSFSFDRISSVVRLKDELEMLRMYVQIQNVRSGDKIGYVELCDPEIVSCPILKLTLQPIVENAIFHGLARRKTAGVVTLRAFMRGDQVNIYIHDNGMGMTPEAVRRLLQESPSQRVASRFTSIGLKNVNERIQLHYGERFGLKIRSTPEIGTTVRISIPHRAEIS</sequence>
<dbReference type="Pfam" id="PF02518">
    <property type="entry name" value="HATPase_c"/>
    <property type="match status" value="1"/>
</dbReference>
<evidence type="ECO:0000256" key="11">
    <source>
        <dbReference type="ARBA" id="ARBA00022989"/>
    </source>
</evidence>
<evidence type="ECO:0000259" key="17">
    <source>
        <dbReference type="PROSITE" id="PS50885"/>
    </source>
</evidence>
<dbReference type="Gene3D" id="3.30.565.10">
    <property type="entry name" value="Histidine kinase-like ATPase, C-terminal domain"/>
    <property type="match status" value="1"/>
</dbReference>
<keyword evidence="7 15" id="KW-0812">Transmembrane</keyword>
<accession>A0ABY4S157</accession>
<reference evidence="18" key="2">
    <citation type="journal article" date="2021" name="J Anim Sci Technol">
        <title>Complete genome sequence of Paenibacillus konkukensis sp. nov. SK3146 as a potential probiotic strain.</title>
        <authorList>
            <person name="Jung H.I."/>
            <person name="Park S."/>
            <person name="Niu K.M."/>
            <person name="Lee S.W."/>
            <person name="Kothari D."/>
            <person name="Yi K.J."/>
            <person name="Kim S.K."/>
        </authorList>
    </citation>
    <scope>NUCLEOTIDE SEQUENCE</scope>
    <source>
        <strain evidence="18">SK3146</strain>
    </source>
</reference>